<organism evidence="1 2">
    <name type="scientific">Agathobacter rectalis</name>
    <dbReference type="NCBI Taxonomy" id="39491"/>
    <lineage>
        <taxon>Bacteria</taxon>
        <taxon>Bacillati</taxon>
        <taxon>Bacillota</taxon>
        <taxon>Clostridia</taxon>
        <taxon>Lachnospirales</taxon>
        <taxon>Lachnospiraceae</taxon>
        <taxon>Agathobacter</taxon>
    </lineage>
</organism>
<name>A0A414ZR05_9FIRM</name>
<dbReference type="AlphaFoldDB" id="A0A414ZR05"/>
<accession>A0A414ZR05</accession>
<proteinExistence type="predicted"/>
<dbReference type="RefSeq" id="WP_118257141.1">
    <property type="nucleotide sequence ID" value="NZ_QRKN01000001.1"/>
</dbReference>
<reference evidence="1 2" key="1">
    <citation type="submission" date="2018-08" db="EMBL/GenBank/DDBJ databases">
        <title>A genome reference for cultivated species of the human gut microbiota.</title>
        <authorList>
            <person name="Zou Y."/>
            <person name="Xue W."/>
            <person name="Luo G."/>
        </authorList>
    </citation>
    <scope>NUCLEOTIDE SEQUENCE [LARGE SCALE GENOMIC DNA]</scope>
    <source>
        <strain evidence="1 2">AM16-11</strain>
    </source>
</reference>
<protein>
    <submittedName>
        <fullName evidence="1">Uncharacterized protein</fullName>
    </submittedName>
</protein>
<evidence type="ECO:0000313" key="1">
    <source>
        <dbReference type="EMBL" id="RHI25665.1"/>
    </source>
</evidence>
<dbReference type="EMBL" id="QRKN01000001">
    <property type="protein sequence ID" value="RHI25665.1"/>
    <property type="molecule type" value="Genomic_DNA"/>
</dbReference>
<gene>
    <name evidence="1" type="ORF">DW172_03000</name>
</gene>
<sequence length="133" mass="16765">MYFDLNIEEWNFKNDYEDIYFLLHCLYNAKTELYDRTLTDMRSRYDSTEAFIDGWINGWNRRRSNWYSKKLYDKCVKCIELKTRGHFIHRHWKECVWKYKGLSAQEWINLYQQLIKENKYDSWILEYIENWNI</sequence>
<evidence type="ECO:0000313" key="2">
    <source>
        <dbReference type="Proteomes" id="UP000285865"/>
    </source>
</evidence>
<comment type="caution">
    <text evidence="1">The sequence shown here is derived from an EMBL/GenBank/DDBJ whole genome shotgun (WGS) entry which is preliminary data.</text>
</comment>
<dbReference type="Proteomes" id="UP000285865">
    <property type="component" value="Unassembled WGS sequence"/>
</dbReference>